<feature type="compositionally biased region" description="Polar residues" evidence="1">
    <location>
        <begin position="12"/>
        <end position="24"/>
    </location>
</feature>
<evidence type="ECO:0000256" key="1">
    <source>
        <dbReference type="SAM" id="MobiDB-lite"/>
    </source>
</evidence>
<feature type="compositionally biased region" description="Basic residues" evidence="1">
    <location>
        <begin position="25"/>
        <end position="37"/>
    </location>
</feature>
<feature type="domain" description="PX" evidence="2">
    <location>
        <begin position="91"/>
        <end position="252"/>
    </location>
</feature>
<dbReference type="PROSITE" id="PS50195">
    <property type="entry name" value="PX"/>
    <property type="match status" value="1"/>
</dbReference>
<dbReference type="EMBL" id="HBFR01030213">
    <property type="protein sequence ID" value="CAD8894738.1"/>
    <property type="molecule type" value="Transcribed_RNA"/>
</dbReference>
<proteinExistence type="predicted"/>
<feature type="region of interest" description="Disordered" evidence="1">
    <location>
        <begin position="1"/>
        <end position="37"/>
    </location>
</feature>
<evidence type="ECO:0000259" key="2">
    <source>
        <dbReference type="PROSITE" id="PS50195"/>
    </source>
</evidence>
<accession>A0A7S1FWZ9</accession>
<dbReference type="InterPro" id="IPR001683">
    <property type="entry name" value="PX_dom"/>
</dbReference>
<dbReference type="CDD" id="cd06093">
    <property type="entry name" value="PX_domain"/>
    <property type="match status" value="1"/>
</dbReference>
<organism evidence="3">
    <name type="scientific">Corethron hystrix</name>
    <dbReference type="NCBI Taxonomy" id="216773"/>
    <lineage>
        <taxon>Eukaryota</taxon>
        <taxon>Sar</taxon>
        <taxon>Stramenopiles</taxon>
        <taxon>Ochrophyta</taxon>
        <taxon>Bacillariophyta</taxon>
        <taxon>Coscinodiscophyceae</taxon>
        <taxon>Corethrophycidae</taxon>
        <taxon>Corethrales</taxon>
        <taxon>Corethraceae</taxon>
        <taxon>Corethron</taxon>
    </lineage>
</organism>
<dbReference type="Pfam" id="PF00787">
    <property type="entry name" value="PX"/>
    <property type="match status" value="1"/>
</dbReference>
<dbReference type="AlphaFoldDB" id="A0A7S1FWZ9"/>
<gene>
    <name evidence="3" type="ORF">CHYS00102_LOCUS21952</name>
</gene>
<sequence length="259" mass="30012">MSTPKLVGRRPCNTTPQLSVGNFNRKSHSEKHKRQRYRPKFQKNVKKSAENLVDDSIYVRPLPTFLAPDHWSPRYGSSFFTIKMKEYKTIEHKSSCDFDTLKCGNTAYPAIYYSVCVTRGDNSERIMWRRYSQFLWLFNCMNKLPFLESPLKALPPKRVDVPIIGKFCWGDGDGCFPFFQFQGKERRNAEKGRVDNDGSCFDNSLKIQSANKNGLKMRFEGLGEFLLDLLSRPNMSKHPAMVEFLALDNFHDVSTPVIW</sequence>
<name>A0A7S1FWZ9_9STRA</name>
<dbReference type="SUPFAM" id="SSF64268">
    <property type="entry name" value="PX domain"/>
    <property type="match status" value="1"/>
</dbReference>
<evidence type="ECO:0000313" key="3">
    <source>
        <dbReference type="EMBL" id="CAD8894738.1"/>
    </source>
</evidence>
<reference evidence="3" key="1">
    <citation type="submission" date="2021-01" db="EMBL/GenBank/DDBJ databases">
        <authorList>
            <person name="Corre E."/>
            <person name="Pelletier E."/>
            <person name="Niang G."/>
            <person name="Scheremetjew M."/>
            <person name="Finn R."/>
            <person name="Kale V."/>
            <person name="Holt S."/>
            <person name="Cochrane G."/>
            <person name="Meng A."/>
            <person name="Brown T."/>
            <person name="Cohen L."/>
        </authorList>
    </citation>
    <scope>NUCLEOTIDE SEQUENCE</scope>
    <source>
        <strain evidence="3">308</strain>
    </source>
</reference>
<dbReference type="InterPro" id="IPR036871">
    <property type="entry name" value="PX_dom_sf"/>
</dbReference>
<dbReference type="GO" id="GO:0035091">
    <property type="term" value="F:phosphatidylinositol binding"/>
    <property type="evidence" value="ECO:0007669"/>
    <property type="project" value="InterPro"/>
</dbReference>
<protein>
    <recommendedName>
        <fullName evidence="2">PX domain-containing protein</fullName>
    </recommendedName>
</protein>
<dbReference type="Gene3D" id="3.30.1520.10">
    <property type="entry name" value="Phox-like domain"/>
    <property type="match status" value="1"/>
</dbReference>